<feature type="non-terminal residue" evidence="1">
    <location>
        <position position="1"/>
    </location>
</feature>
<accession>A0A0F9HYW5</accession>
<proteinExistence type="predicted"/>
<name>A0A0F9HYW5_9ZZZZ</name>
<sequence length="75" mass="7720">YRVYRTCSPSLGLGLLATVTTEPSVCGGGSGSGIFGYKDDGSQCITNCSDIFNPGDFVGCQGETTVTYPAKETPA</sequence>
<comment type="caution">
    <text evidence="1">The sequence shown here is derived from an EMBL/GenBank/DDBJ whole genome shotgun (WGS) entry which is preliminary data.</text>
</comment>
<evidence type="ECO:0000313" key="1">
    <source>
        <dbReference type="EMBL" id="KKM20367.1"/>
    </source>
</evidence>
<organism evidence="1">
    <name type="scientific">marine sediment metagenome</name>
    <dbReference type="NCBI Taxonomy" id="412755"/>
    <lineage>
        <taxon>unclassified sequences</taxon>
        <taxon>metagenomes</taxon>
        <taxon>ecological metagenomes</taxon>
    </lineage>
</organism>
<reference evidence="1" key="1">
    <citation type="journal article" date="2015" name="Nature">
        <title>Complex archaea that bridge the gap between prokaryotes and eukaryotes.</title>
        <authorList>
            <person name="Spang A."/>
            <person name="Saw J.H."/>
            <person name="Jorgensen S.L."/>
            <person name="Zaremba-Niedzwiedzka K."/>
            <person name="Martijn J."/>
            <person name="Lind A.E."/>
            <person name="van Eijk R."/>
            <person name="Schleper C."/>
            <person name="Guy L."/>
            <person name="Ettema T.J."/>
        </authorList>
    </citation>
    <scope>NUCLEOTIDE SEQUENCE</scope>
</reference>
<dbReference type="AlphaFoldDB" id="A0A0F9HYW5"/>
<gene>
    <name evidence="1" type="ORF">LCGC14_1646130</name>
</gene>
<dbReference type="EMBL" id="LAZR01013781">
    <property type="protein sequence ID" value="KKM20367.1"/>
    <property type="molecule type" value="Genomic_DNA"/>
</dbReference>
<protein>
    <submittedName>
        <fullName evidence="1">Uncharacterized protein</fullName>
    </submittedName>
</protein>